<name>A0A7U8C6Y0_NEPCE</name>
<protein>
    <submittedName>
        <fullName evidence="1">Uncharacterized protein</fullName>
    </submittedName>
</protein>
<sequence length="66" mass="7379">MAEPKCPECQIEGIKHIVSKDSEERARDNHAWFQVAYCDGCGHIYGVFAKHTIPAGKKGPQLVLNR</sequence>
<keyword evidence="2" id="KW-1185">Reference proteome</keyword>
<organism evidence="1 2">
    <name type="scientific">Neptuniibacter caesariensis</name>
    <dbReference type="NCBI Taxonomy" id="207954"/>
    <lineage>
        <taxon>Bacteria</taxon>
        <taxon>Pseudomonadati</taxon>
        <taxon>Pseudomonadota</taxon>
        <taxon>Gammaproteobacteria</taxon>
        <taxon>Oceanospirillales</taxon>
        <taxon>Oceanospirillaceae</taxon>
        <taxon>Neptuniibacter</taxon>
    </lineage>
</organism>
<comment type="caution">
    <text evidence="1">The sequence shown here is derived from an EMBL/GenBank/DDBJ whole genome shotgun (WGS) entry which is preliminary data.</text>
</comment>
<reference evidence="1 2" key="1">
    <citation type="submission" date="2006-02" db="EMBL/GenBank/DDBJ databases">
        <authorList>
            <person name="Pinhassi J."/>
            <person name="Pedros-Alio C."/>
            <person name="Ferriera S."/>
            <person name="Johnson J."/>
            <person name="Kravitz S."/>
            <person name="Halpern A."/>
            <person name="Remington K."/>
            <person name="Beeson K."/>
            <person name="Tran B."/>
            <person name="Rogers Y.-H."/>
            <person name="Friedman R."/>
            <person name="Venter J.C."/>
        </authorList>
    </citation>
    <scope>NUCLEOTIDE SEQUENCE [LARGE SCALE GENOMIC DNA]</scope>
    <source>
        <strain evidence="1 2">MED92</strain>
    </source>
</reference>
<evidence type="ECO:0000313" key="2">
    <source>
        <dbReference type="Proteomes" id="UP000002171"/>
    </source>
</evidence>
<accession>A0A7U8C6Y0</accession>
<dbReference type="RefSeq" id="WP_007020724.1">
    <property type="nucleotide sequence ID" value="NZ_CH724125.1"/>
</dbReference>
<dbReference type="AlphaFoldDB" id="A0A7U8C6Y0"/>
<evidence type="ECO:0000313" key="1">
    <source>
        <dbReference type="EMBL" id="EAR62414.1"/>
    </source>
</evidence>
<dbReference type="Proteomes" id="UP000002171">
    <property type="component" value="Unassembled WGS sequence"/>
</dbReference>
<proteinExistence type="predicted"/>
<dbReference type="EMBL" id="AAOW01000003">
    <property type="protein sequence ID" value="EAR62414.1"/>
    <property type="molecule type" value="Genomic_DNA"/>
</dbReference>
<gene>
    <name evidence="1" type="ORF">MED92_15293</name>
</gene>
<dbReference type="OrthoDB" id="2971455at2"/>